<evidence type="ECO:0000313" key="3">
    <source>
        <dbReference type="Proteomes" id="UP000504636"/>
    </source>
</evidence>
<sequence length="55" mass="6054">LLLLLLLRHTSSRALTTRVPPFSCPPSSLSAFSMVSAVGRSRYPRGRTGRVLQSR</sequence>
<feature type="non-terminal residue" evidence="2">
    <location>
        <position position="55"/>
    </location>
</feature>
<evidence type="ECO:0000313" key="4">
    <source>
        <dbReference type="RefSeq" id="XP_033574435.1"/>
    </source>
</evidence>
<organism evidence="2">
    <name type="scientific">Mytilinidion resinicola</name>
    <dbReference type="NCBI Taxonomy" id="574789"/>
    <lineage>
        <taxon>Eukaryota</taxon>
        <taxon>Fungi</taxon>
        <taxon>Dikarya</taxon>
        <taxon>Ascomycota</taxon>
        <taxon>Pezizomycotina</taxon>
        <taxon>Dothideomycetes</taxon>
        <taxon>Pleosporomycetidae</taxon>
        <taxon>Mytilinidiales</taxon>
        <taxon>Mytilinidiaceae</taxon>
        <taxon>Mytilinidion</taxon>
    </lineage>
</organism>
<keyword evidence="3" id="KW-1185">Reference proteome</keyword>
<dbReference type="GeneID" id="54461413"/>
<dbReference type="AlphaFoldDB" id="A0A6A6YFA1"/>
<feature type="signal peptide" evidence="1">
    <location>
        <begin position="1"/>
        <end position="16"/>
    </location>
</feature>
<name>A0A6A6YFA1_9PEZI</name>
<evidence type="ECO:0000256" key="1">
    <source>
        <dbReference type="SAM" id="SignalP"/>
    </source>
</evidence>
<reference evidence="2 4" key="1">
    <citation type="journal article" date="2020" name="Stud. Mycol.">
        <title>101 Dothideomycetes genomes: a test case for predicting lifestyles and emergence of pathogens.</title>
        <authorList>
            <person name="Haridas S."/>
            <person name="Albert R."/>
            <person name="Binder M."/>
            <person name="Bloem J."/>
            <person name="Labutti K."/>
            <person name="Salamov A."/>
            <person name="Andreopoulos B."/>
            <person name="Baker S."/>
            <person name="Barry K."/>
            <person name="Bills G."/>
            <person name="Bluhm B."/>
            <person name="Cannon C."/>
            <person name="Castanera R."/>
            <person name="Culley D."/>
            <person name="Daum C."/>
            <person name="Ezra D."/>
            <person name="Gonzalez J."/>
            <person name="Henrissat B."/>
            <person name="Kuo A."/>
            <person name="Liang C."/>
            <person name="Lipzen A."/>
            <person name="Lutzoni F."/>
            <person name="Magnuson J."/>
            <person name="Mondo S."/>
            <person name="Nolan M."/>
            <person name="Ohm R."/>
            <person name="Pangilinan J."/>
            <person name="Park H.-J."/>
            <person name="Ramirez L."/>
            <person name="Alfaro M."/>
            <person name="Sun H."/>
            <person name="Tritt A."/>
            <person name="Yoshinaga Y."/>
            <person name="Zwiers L.-H."/>
            <person name="Turgeon B."/>
            <person name="Goodwin S."/>
            <person name="Spatafora J."/>
            <person name="Crous P."/>
            <person name="Grigoriev I."/>
        </authorList>
    </citation>
    <scope>NUCLEOTIDE SEQUENCE</scope>
    <source>
        <strain evidence="2 4">CBS 304.34</strain>
    </source>
</reference>
<proteinExistence type="predicted"/>
<dbReference type="RefSeq" id="XP_033574435.1">
    <property type="nucleotide sequence ID" value="XM_033720520.1"/>
</dbReference>
<dbReference type="Proteomes" id="UP000504636">
    <property type="component" value="Unplaced"/>
</dbReference>
<feature type="non-terminal residue" evidence="2">
    <location>
        <position position="1"/>
    </location>
</feature>
<reference evidence="4" key="3">
    <citation type="submission" date="2025-04" db="UniProtKB">
        <authorList>
            <consortium name="RefSeq"/>
        </authorList>
    </citation>
    <scope>IDENTIFICATION</scope>
    <source>
        <strain evidence="4">CBS 304.34</strain>
    </source>
</reference>
<keyword evidence="1" id="KW-0732">Signal</keyword>
<dbReference type="EMBL" id="MU003705">
    <property type="protein sequence ID" value="KAF2807471.1"/>
    <property type="molecule type" value="Genomic_DNA"/>
</dbReference>
<accession>A0A6A6YFA1</accession>
<protein>
    <submittedName>
        <fullName evidence="2 4">Uncharacterized protein</fullName>
    </submittedName>
</protein>
<feature type="chain" id="PRO_5044629059" evidence="1">
    <location>
        <begin position="17"/>
        <end position="55"/>
    </location>
</feature>
<gene>
    <name evidence="2 4" type="ORF">BDZ99DRAFT_465340</name>
</gene>
<reference evidence="4" key="2">
    <citation type="submission" date="2020-04" db="EMBL/GenBank/DDBJ databases">
        <authorList>
            <consortium name="NCBI Genome Project"/>
        </authorList>
    </citation>
    <scope>NUCLEOTIDE SEQUENCE</scope>
    <source>
        <strain evidence="4">CBS 304.34</strain>
    </source>
</reference>
<evidence type="ECO:0000313" key="2">
    <source>
        <dbReference type="EMBL" id="KAF2807471.1"/>
    </source>
</evidence>